<accession>A0A699I6F6</accession>
<proteinExistence type="predicted"/>
<dbReference type="EMBL" id="BKCJ010258667">
    <property type="protein sequence ID" value="GEZ26415.1"/>
    <property type="molecule type" value="Genomic_DNA"/>
</dbReference>
<evidence type="ECO:0000313" key="2">
    <source>
        <dbReference type="EMBL" id="GEZ26415.1"/>
    </source>
</evidence>
<comment type="caution">
    <text evidence="2">The sequence shown here is derived from an EMBL/GenBank/DDBJ whole genome shotgun (WGS) entry which is preliminary data.</text>
</comment>
<evidence type="ECO:0000256" key="1">
    <source>
        <dbReference type="SAM" id="MobiDB-lite"/>
    </source>
</evidence>
<sequence>MDQRINEAVKVAVQIQSDRLRDEAQAEKDKFLKTIDKNMQKIIKEQVKEQVKVQISKILPKIEQTVNEQLEAEVLTRSSNSSKTSYAIAADLLEMELKKIVIEKMEGNKDVEMMMRIKMKNPLLDQTGGPRDEGKERSQSQQALQRRKLPGALASRHKGLNLDKRQQATGPIYELMNGSCKSLVELEFFLEEVYKVTTYQLDWVNPEGQQYPHNPLKPLPFIPNSRGRRVIPFDHFINNDLEYIRKGASSRISHWGRKRQQFYGFPVNRESAGDVYSKRRIIAITELKIVKWHNYKHLDWITVRRDNDKLYKFKEGDLKRLRIQDIKDMLLLLACGRPSTWCRKLMKKLNLTRQDTYRSDLKRKEAYIAYSNPRGFIYQNKCKQNRLTRIDELHKFSDEMLFVLL</sequence>
<feature type="region of interest" description="Disordered" evidence="1">
    <location>
        <begin position="122"/>
        <end position="150"/>
    </location>
</feature>
<gene>
    <name evidence="2" type="ORF">Tci_498388</name>
</gene>
<name>A0A699I6F6_TANCI</name>
<dbReference type="AlphaFoldDB" id="A0A699I6F6"/>
<reference evidence="2" key="1">
    <citation type="journal article" date="2019" name="Sci. Rep.">
        <title>Draft genome of Tanacetum cinerariifolium, the natural source of mosquito coil.</title>
        <authorList>
            <person name="Yamashiro T."/>
            <person name="Shiraishi A."/>
            <person name="Satake H."/>
            <person name="Nakayama K."/>
        </authorList>
    </citation>
    <scope>NUCLEOTIDE SEQUENCE</scope>
</reference>
<organism evidence="2">
    <name type="scientific">Tanacetum cinerariifolium</name>
    <name type="common">Dalmatian daisy</name>
    <name type="synonym">Chrysanthemum cinerariifolium</name>
    <dbReference type="NCBI Taxonomy" id="118510"/>
    <lineage>
        <taxon>Eukaryota</taxon>
        <taxon>Viridiplantae</taxon>
        <taxon>Streptophyta</taxon>
        <taxon>Embryophyta</taxon>
        <taxon>Tracheophyta</taxon>
        <taxon>Spermatophyta</taxon>
        <taxon>Magnoliopsida</taxon>
        <taxon>eudicotyledons</taxon>
        <taxon>Gunneridae</taxon>
        <taxon>Pentapetalae</taxon>
        <taxon>asterids</taxon>
        <taxon>campanulids</taxon>
        <taxon>Asterales</taxon>
        <taxon>Asteraceae</taxon>
        <taxon>Asteroideae</taxon>
        <taxon>Anthemideae</taxon>
        <taxon>Anthemidinae</taxon>
        <taxon>Tanacetum</taxon>
    </lineage>
</organism>
<protein>
    <submittedName>
        <fullName evidence="2">Uncharacterized protein</fullName>
    </submittedName>
</protein>